<accession>A0ABT9U5C0</accession>
<feature type="transmembrane region" description="Helical" evidence="6">
    <location>
        <begin position="304"/>
        <end position="324"/>
    </location>
</feature>
<evidence type="ECO:0000313" key="8">
    <source>
        <dbReference type="Proteomes" id="UP001229346"/>
    </source>
</evidence>
<keyword evidence="2" id="KW-1003">Cell membrane</keyword>
<dbReference type="PANTHER" id="PTHR30250">
    <property type="entry name" value="PST FAMILY PREDICTED COLANIC ACID TRANSPORTER"/>
    <property type="match status" value="1"/>
</dbReference>
<evidence type="ECO:0000256" key="1">
    <source>
        <dbReference type="ARBA" id="ARBA00004651"/>
    </source>
</evidence>
<feature type="transmembrane region" description="Helical" evidence="6">
    <location>
        <begin position="180"/>
        <end position="201"/>
    </location>
</feature>
<organism evidence="7 8">
    <name type="scientific">Paenibacillus harenae</name>
    <dbReference type="NCBI Taxonomy" id="306543"/>
    <lineage>
        <taxon>Bacteria</taxon>
        <taxon>Bacillati</taxon>
        <taxon>Bacillota</taxon>
        <taxon>Bacilli</taxon>
        <taxon>Bacillales</taxon>
        <taxon>Paenibacillaceae</taxon>
        <taxon>Paenibacillus</taxon>
    </lineage>
</organism>
<keyword evidence="4 6" id="KW-1133">Transmembrane helix</keyword>
<dbReference type="RefSeq" id="WP_307206216.1">
    <property type="nucleotide sequence ID" value="NZ_JAUSSU010000009.1"/>
</dbReference>
<dbReference type="PANTHER" id="PTHR30250:SF26">
    <property type="entry name" value="PSMA PROTEIN"/>
    <property type="match status" value="1"/>
</dbReference>
<evidence type="ECO:0000256" key="3">
    <source>
        <dbReference type="ARBA" id="ARBA00022692"/>
    </source>
</evidence>
<sequence length="517" mass="57847">MRTKSSIINIAAGLGNQIIITVLSFISRTVFINSLGIEYLGVNALFINILGMLSLAEAGIGSSIVYSLYKPVAENDQEKINKLMRLYKRAYLVIALVVTLLGLSLLPFLDTIVKDSDIPNLALIYVIFLVNTVVPYLFTYKSSFLNVSQKGYIVTLVFTVSSILSTSLKIGILYYTEDYILFLIADCLITICTSIYLVTIVNRKYPFLKHKVIGKLDDETKGGIIKNVKAIVIQNVGGYLVLGTENILISSFVSIVAVGLYSNYKMLIDIGRTFINQVFNNLYHSIGNLVSVESKEKIYSIYKVMLLFSFWLYSLLTILLYVLIEPFIKLWIGPEYLMTGGVLIVLMLLFYERGMRNSISTVKTTAGIFHEDRYAPLVQAAVSLGISIVLVHQIGITGIFLGSLISAIVVPFWVTPYLVYKKVFQKPLFDHFRQIALYTLVGFGTLYLTHYLCGFLPAANFAQLIGKGVIALLVVNLVYVIVFHRTAEFVYLWGVAKSMVGKLMKRSKNNQEPEVDV</sequence>
<protein>
    <submittedName>
        <fullName evidence="7">O-antigen/teichoic acid export membrane protein</fullName>
    </submittedName>
</protein>
<proteinExistence type="predicted"/>
<feature type="transmembrane region" description="Helical" evidence="6">
    <location>
        <begin position="90"/>
        <end position="109"/>
    </location>
</feature>
<feature type="transmembrane region" description="Helical" evidence="6">
    <location>
        <begin position="121"/>
        <end position="140"/>
    </location>
</feature>
<keyword evidence="8" id="KW-1185">Reference proteome</keyword>
<feature type="transmembrane region" description="Helical" evidence="6">
    <location>
        <begin position="374"/>
        <end position="394"/>
    </location>
</feature>
<dbReference type="Proteomes" id="UP001229346">
    <property type="component" value="Unassembled WGS sequence"/>
</dbReference>
<gene>
    <name evidence="7" type="ORF">J2T15_004280</name>
</gene>
<evidence type="ECO:0000256" key="6">
    <source>
        <dbReference type="SAM" id="Phobius"/>
    </source>
</evidence>
<evidence type="ECO:0000256" key="2">
    <source>
        <dbReference type="ARBA" id="ARBA00022475"/>
    </source>
</evidence>
<evidence type="ECO:0000256" key="5">
    <source>
        <dbReference type="ARBA" id="ARBA00023136"/>
    </source>
</evidence>
<feature type="transmembrane region" description="Helical" evidence="6">
    <location>
        <begin position="432"/>
        <end position="452"/>
    </location>
</feature>
<feature type="transmembrane region" description="Helical" evidence="6">
    <location>
        <begin position="7"/>
        <end position="26"/>
    </location>
</feature>
<comment type="subcellular location">
    <subcellularLocation>
        <location evidence="1">Cell membrane</location>
        <topology evidence="1">Multi-pass membrane protein</topology>
    </subcellularLocation>
</comment>
<dbReference type="InterPro" id="IPR050833">
    <property type="entry name" value="Poly_Biosynth_Transport"/>
</dbReference>
<dbReference type="EMBL" id="JAUSSU010000009">
    <property type="protein sequence ID" value="MDQ0114823.1"/>
    <property type="molecule type" value="Genomic_DNA"/>
</dbReference>
<comment type="caution">
    <text evidence="7">The sequence shown here is derived from an EMBL/GenBank/DDBJ whole genome shotgun (WGS) entry which is preliminary data.</text>
</comment>
<keyword evidence="5 6" id="KW-0472">Membrane</keyword>
<evidence type="ECO:0000313" key="7">
    <source>
        <dbReference type="EMBL" id="MDQ0114823.1"/>
    </source>
</evidence>
<feature type="transmembrane region" description="Helical" evidence="6">
    <location>
        <begin position="46"/>
        <end position="69"/>
    </location>
</feature>
<name>A0ABT9U5C0_PAEHA</name>
<reference evidence="7 8" key="1">
    <citation type="submission" date="2023-07" db="EMBL/GenBank/DDBJ databases">
        <title>Sorghum-associated microbial communities from plants grown in Nebraska, USA.</title>
        <authorList>
            <person name="Schachtman D."/>
        </authorList>
    </citation>
    <scope>NUCLEOTIDE SEQUENCE [LARGE SCALE GENOMIC DNA]</scope>
    <source>
        <strain evidence="7 8">CC482</strain>
    </source>
</reference>
<feature type="transmembrane region" description="Helical" evidence="6">
    <location>
        <begin position="336"/>
        <end position="353"/>
    </location>
</feature>
<feature type="transmembrane region" description="Helical" evidence="6">
    <location>
        <begin position="152"/>
        <end position="174"/>
    </location>
</feature>
<feature type="transmembrane region" description="Helical" evidence="6">
    <location>
        <begin position="464"/>
        <end position="483"/>
    </location>
</feature>
<feature type="transmembrane region" description="Helical" evidence="6">
    <location>
        <begin position="400"/>
        <end position="420"/>
    </location>
</feature>
<evidence type="ECO:0000256" key="4">
    <source>
        <dbReference type="ARBA" id="ARBA00022989"/>
    </source>
</evidence>
<keyword evidence="3 6" id="KW-0812">Transmembrane</keyword>